<reference evidence="2" key="1">
    <citation type="submission" date="2013-07" db="EMBL/GenBank/DDBJ databases">
        <title>The genome of an arbuscular mycorrhizal fungus provides insights into the evolution of the oldest plant symbiosis.</title>
        <authorList>
            <consortium name="DOE Joint Genome Institute"/>
            <person name="Tisserant E."/>
            <person name="Malbreil M."/>
            <person name="Kuo A."/>
            <person name="Kohler A."/>
            <person name="Symeonidi A."/>
            <person name="Balestrini R."/>
            <person name="Charron P."/>
            <person name="Duensing N."/>
            <person name="Frei-dit-Frey N."/>
            <person name="Gianinazzi-Pearson V."/>
            <person name="Gilbert B."/>
            <person name="Handa Y."/>
            <person name="Hijri M."/>
            <person name="Kaul R."/>
            <person name="Kawaguchi M."/>
            <person name="Krajinski F."/>
            <person name="Lammers P."/>
            <person name="Lapierre D."/>
            <person name="Masclaux F.G."/>
            <person name="Murat C."/>
            <person name="Morin E."/>
            <person name="Ndikumana S."/>
            <person name="Pagni M."/>
            <person name="Petitpierre D."/>
            <person name="Requena N."/>
            <person name="Rosikiewicz P."/>
            <person name="Riley R."/>
            <person name="Saito K."/>
            <person name="San Clemente H."/>
            <person name="Shapiro H."/>
            <person name="van Tuinen D."/>
            <person name="Becard G."/>
            <person name="Bonfante P."/>
            <person name="Paszkowski U."/>
            <person name="Shachar-Hill Y."/>
            <person name="Young J.P."/>
            <person name="Sanders I.R."/>
            <person name="Henrissat B."/>
            <person name="Rensing S.A."/>
            <person name="Grigoriev I.V."/>
            <person name="Corradi N."/>
            <person name="Roux C."/>
            <person name="Martin F."/>
        </authorList>
    </citation>
    <scope>NUCLEOTIDE SEQUENCE</scope>
    <source>
        <strain evidence="2">DAOM 197198</strain>
    </source>
</reference>
<sequence length="95" mass="10430">DIGSSVDTESQRISVPAWIPNSKGNRLQRGCRYSRKSVPAWILIFQEIGSNMDADIPGILVPAWIPNPKNKDISSGVNTESHWLGNGSDLDTESH</sequence>
<dbReference type="HOGENOM" id="CLU_2378529_0_0_1"/>
<protein>
    <submittedName>
        <fullName evidence="2">Uncharacterized protein</fullName>
    </submittedName>
</protein>
<evidence type="ECO:0000313" key="2">
    <source>
        <dbReference type="EMBL" id="ESA07492.1"/>
    </source>
</evidence>
<dbReference type="EMBL" id="KI290270">
    <property type="protein sequence ID" value="ESA07492.1"/>
    <property type="molecule type" value="Genomic_DNA"/>
</dbReference>
<name>U9TJB7_RHIID</name>
<dbReference type="AlphaFoldDB" id="U9TJB7"/>
<feature type="non-terminal residue" evidence="2">
    <location>
        <position position="1"/>
    </location>
</feature>
<gene>
    <name evidence="2" type="ORF">GLOINDRAFT_3719</name>
</gene>
<feature type="region of interest" description="Disordered" evidence="1">
    <location>
        <begin position="71"/>
        <end position="95"/>
    </location>
</feature>
<proteinExistence type="predicted"/>
<accession>U9TJB7</accession>
<organism evidence="2">
    <name type="scientific">Rhizophagus irregularis (strain DAOM 181602 / DAOM 197198 / MUCL 43194)</name>
    <name type="common">Arbuscular mycorrhizal fungus</name>
    <name type="synonym">Glomus intraradices</name>
    <dbReference type="NCBI Taxonomy" id="747089"/>
    <lineage>
        <taxon>Eukaryota</taxon>
        <taxon>Fungi</taxon>
        <taxon>Fungi incertae sedis</taxon>
        <taxon>Mucoromycota</taxon>
        <taxon>Glomeromycotina</taxon>
        <taxon>Glomeromycetes</taxon>
        <taxon>Glomerales</taxon>
        <taxon>Glomeraceae</taxon>
        <taxon>Rhizophagus</taxon>
    </lineage>
</organism>
<evidence type="ECO:0000256" key="1">
    <source>
        <dbReference type="SAM" id="MobiDB-lite"/>
    </source>
</evidence>